<evidence type="ECO:0000256" key="1">
    <source>
        <dbReference type="SAM" id="SignalP"/>
    </source>
</evidence>
<reference evidence="2 3" key="1">
    <citation type="journal article" date="2024" name="G3 (Bethesda)">
        <title>Genome assembly of Hibiscus sabdariffa L. provides insights into metabolisms of medicinal natural products.</title>
        <authorList>
            <person name="Kim T."/>
        </authorList>
    </citation>
    <scope>NUCLEOTIDE SEQUENCE [LARGE SCALE GENOMIC DNA]</scope>
    <source>
        <strain evidence="2">TK-2024</strain>
        <tissue evidence="2">Old leaves</tissue>
    </source>
</reference>
<dbReference type="EMBL" id="JBBPBN010000069">
    <property type="protein sequence ID" value="KAK8985404.1"/>
    <property type="molecule type" value="Genomic_DNA"/>
</dbReference>
<dbReference type="Proteomes" id="UP001396334">
    <property type="component" value="Unassembled WGS sequence"/>
</dbReference>
<evidence type="ECO:0000313" key="3">
    <source>
        <dbReference type="Proteomes" id="UP001396334"/>
    </source>
</evidence>
<feature type="signal peptide" evidence="1">
    <location>
        <begin position="1"/>
        <end position="22"/>
    </location>
</feature>
<name>A0ABR2PAC8_9ROSI</name>
<evidence type="ECO:0000313" key="2">
    <source>
        <dbReference type="EMBL" id="KAK8985404.1"/>
    </source>
</evidence>
<comment type="caution">
    <text evidence="2">The sequence shown here is derived from an EMBL/GenBank/DDBJ whole genome shotgun (WGS) entry which is preliminary data.</text>
</comment>
<proteinExistence type="predicted"/>
<organism evidence="2 3">
    <name type="scientific">Hibiscus sabdariffa</name>
    <name type="common">roselle</name>
    <dbReference type="NCBI Taxonomy" id="183260"/>
    <lineage>
        <taxon>Eukaryota</taxon>
        <taxon>Viridiplantae</taxon>
        <taxon>Streptophyta</taxon>
        <taxon>Embryophyta</taxon>
        <taxon>Tracheophyta</taxon>
        <taxon>Spermatophyta</taxon>
        <taxon>Magnoliopsida</taxon>
        <taxon>eudicotyledons</taxon>
        <taxon>Gunneridae</taxon>
        <taxon>Pentapetalae</taxon>
        <taxon>rosids</taxon>
        <taxon>malvids</taxon>
        <taxon>Malvales</taxon>
        <taxon>Malvaceae</taxon>
        <taxon>Malvoideae</taxon>
        <taxon>Hibiscus</taxon>
    </lineage>
</organism>
<keyword evidence="3" id="KW-1185">Reference proteome</keyword>
<gene>
    <name evidence="2" type="ORF">V6N11_068661</name>
</gene>
<protein>
    <submittedName>
        <fullName evidence="2">Uncharacterized protein</fullName>
    </submittedName>
</protein>
<sequence>MAEITFVVFSFALLLSSQFAAGHNDQIKDFVRQEATAAGDASKSTQLPPVVALSPKQEGRLFSTMLFTPLLEMADVGLITIDDAKKVASSPAVQRRLAKFIEEAKFNSKDNIDVVLSDDDEERYLSTMFFWPLMQMTDDGLIDPAVLKKVVSSSEIKSKLAQFIEKARTVAKGDSDGKLSPKAEERYFTTIFLTPMMALQDAGLITPDVMKKMTSSPDTKSAMSQYVAKAKEKYDIGVAPTPAEEDSYYDILLFTPIMKMAEAGVLSPEVVERVVASPVTKSMLSHFVKKAEVDLKDENKETKN</sequence>
<accession>A0ABR2PAC8</accession>
<keyword evidence="1" id="KW-0732">Signal</keyword>
<feature type="chain" id="PRO_5047285974" evidence="1">
    <location>
        <begin position="23"/>
        <end position="304"/>
    </location>
</feature>